<dbReference type="AlphaFoldDB" id="A0AAJ0C3P2"/>
<evidence type="ECO:0000256" key="4">
    <source>
        <dbReference type="ARBA" id="ARBA00022824"/>
    </source>
</evidence>
<dbReference type="PROSITE" id="PS51751">
    <property type="entry name" value="EXPERA"/>
    <property type="match status" value="1"/>
</dbReference>
<evidence type="ECO:0000256" key="7">
    <source>
        <dbReference type="PIRNR" id="PIRNR031032"/>
    </source>
</evidence>
<evidence type="ECO:0000256" key="2">
    <source>
        <dbReference type="ARBA" id="ARBA00009096"/>
    </source>
</evidence>
<dbReference type="PANTHER" id="PTHR31204:SF1">
    <property type="entry name" value="SIGMA INTRACELLULAR RECEPTOR 2"/>
    <property type="match status" value="1"/>
</dbReference>
<gene>
    <name evidence="9" type="ORF">QBC33DRAFT_536380</name>
</gene>
<protein>
    <recommendedName>
        <fullName evidence="7">Efficient mitochondria targeting-associated protein 19</fullName>
    </recommendedName>
</protein>
<evidence type="ECO:0000313" key="10">
    <source>
        <dbReference type="Proteomes" id="UP001244011"/>
    </source>
</evidence>
<keyword evidence="10" id="KW-1185">Reference proteome</keyword>
<comment type="caution">
    <text evidence="9">The sequence shown here is derived from an EMBL/GenBank/DDBJ whole genome shotgun (WGS) entry which is preliminary data.</text>
</comment>
<comment type="subcellular location">
    <subcellularLocation>
        <location evidence="1">Endoplasmic reticulum membrane</location>
        <topology evidence="1">Multi-pass membrane protein</topology>
    </subcellularLocation>
</comment>
<evidence type="ECO:0000259" key="8">
    <source>
        <dbReference type="PROSITE" id="PS51751"/>
    </source>
</evidence>
<keyword evidence="5 7" id="KW-1133">Transmembrane helix</keyword>
<dbReference type="Proteomes" id="UP001244011">
    <property type="component" value="Unassembled WGS sequence"/>
</dbReference>
<dbReference type="Pfam" id="PF05241">
    <property type="entry name" value="EBP"/>
    <property type="match status" value="1"/>
</dbReference>
<dbReference type="PIRSF" id="PIRSF031032">
    <property type="entry name" value="TMP_97_prd"/>
    <property type="match status" value="1"/>
</dbReference>
<evidence type="ECO:0000313" key="9">
    <source>
        <dbReference type="EMBL" id="KAK1768154.1"/>
    </source>
</evidence>
<keyword evidence="4 7" id="KW-0256">Endoplasmic reticulum</keyword>
<keyword evidence="6 7" id="KW-0472">Membrane</keyword>
<feature type="domain" description="EXPERA" evidence="8">
    <location>
        <begin position="11"/>
        <end position="163"/>
    </location>
</feature>
<comment type="similarity">
    <text evidence="2">Belongs to the TMEM97/sigma-2 receptor family.</text>
</comment>
<feature type="transmembrane region" description="Helical" evidence="7">
    <location>
        <begin position="12"/>
        <end position="35"/>
    </location>
</feature>
<evidence type="ECO:0000256" key="3">
    <source>
        <dbReference type="ARBA" id="ARBA00022692"/>
    </source>
</evidence>
<dbReference type="GeneID" id="85310894"/>
<dbReference type="RefSeq" id="XP_060284367.1">
    <property type="nucleotide sequence ID" value="XM_060427707.1"/>
</dbReference>
<dbReference type="PANTHER" id="PTHR31204">
    <property type="entry name" value="SIGMA INTRACELLULAR RECEPTOR 2"/>
    <property type="match status" value="1"/>
</dbReference>
<dbReference type="InterPro" id="IPR051987">
    <property type="entry name" value="Sigma-2_receptor-like"/>
</dbReference>
<name>A0AAJ0C3P2_9PEZI</name>
<sequence length="163" mass="19052">MASSKNKNNWKDYIWLAWFSLQVLVIIFVDAVPFYPKHLYEPPGSPLHLLQRIRTFYVATYNDPIVQWTPALGRDSWIPLFTRIEMLFQLPAAAYAVHRLGRRRRAGTTGADELLYLVYALETALTTLVCLNDVLWWDDVVYPAGLKRVFIFQIYGPWFAIRK</sequence>
<dbReference type="GO" id="GO:0005789">
    <property type="term" value="C:endoplasmic reticulum membrane"/>
    <property type="evidence" value="ECO:0007669"/>
    <property type="project" value="UniProtKB-SubCell"/>
</dbReference>
<dbReference type="InterPro" id="IPR033118">
    <property type="entry name" value="EXPERA"/>
</dbReference>
<evidence type="ECO:0000256" key="1">
    <source>
        <dbReference type="ARBA" id="ARBA00004477"/>
    </source>
</evidence>
<accession>A0AAJ0C3P2</accession>
<keyword evidence="3 7" id="KW-0812">Transmembrane</keyword>
<dbReference type="InterPro" id="IPR016964">
    <property type="entry name" value="Sigma2_recept"/>
</dbReference>
<evidence type="ECO:0000256" key="5">
    <source>
        <dbReference type="ARBA" id="ARBA00022989"/>
    </source>
</evidence>
<dbReference type="EMBL" id="MU839006">
    <property type="protein sequence ID" value="KAK1768154.1"/>
    <property type="molecule type" value="Genomic_DNA"/>
</dbReference>
<proteinExistence type="inferred from homology"/>
<feature type="transmembrane region" description="Helical" evidence="7">
    <location>
        <begin position="77"/>
        <end position="97"/>
    </location>
</feature>
<comment type="caution">
    <text evidence="7">Lacks conserved residue(s) required for the propagation of feature annotation.</text>
</comment>
<reference evidence="9" key="1">
    <citation type="submission" date="2023-06" db="EMBL/GenBank/DDBJ databases">
        <title>Genome-scale phylogeny and comparative genomics of the fungal order Sordariales.</title>
        <authorList>
            <consortium name="Lawrence Berkeley National Laboratory"/>
            <person name="Hensen N."/>
            <person name="Bonometti L."/>
            <person name="Westerberg I."/>
            <person name="Brannstrom I.O."/>
            <person name="Guillou S."/>
            <person name="Cros-Aarteil S."/>
            <person name="Calhoun S."/>
            <person name="Haridas S."/>
            <person name="Kuo A."/>
            <person name="Mondo S."/>
            <person name="Pangilinan J."/>
            <person name="Riley R."/>
            <person name="Labutti K."/>
            <person name="Andreopoulos B."/>
            <person name="Lipzen A."/>
            <person name="Chen C."/>
            <person name="Yanf M."/>
            <person name="Daum C."/>
            <person name="Ng V."/>
            <person name="Clum A."/>
            <person name="Steindorff A."/>
            <person name="Ohm R."/>
            <person name="Martin F."/>
            <person name="Silar P."/>
            <person name="Natvig D."/>
            <person name="Lalanne C."/>
            <person name="Gautier V."/>
            <person name="Ament-Velasquez S.L."/>
            <person name="Kruys A."/>
            <person name="Hutchinson M.I."/>
            <person name="Powell A.J."/>
            <person name="Barry K."/>
            <person name="Miller A.N."/>
            <person name="Grigoriev I.V."/>
            <person name="Debuchy R."/>
            <person name="Gladieux P."/>
            <person name="Thoren M.H."/>
            <person name="Johannesson H."/>
        </authorList>
    </citation>
    <scope>NUCLEOTIDE SEQUENCE</scope>
    <source>
        <strain evidence="9">8032-3</strain>
    </source>
</reference>
<organism evidence="9 10">
    <name type="scientific">Phialemonium atrogriseum</name>
    <dbReference type="NCBI Taxonomy" id="1093897"/>
    <lineage>
        <taxon>Eukaryota</taxon>
        <taxon>Fungi</taxon>
        <taxon>Dikarya</taxon>
        <taxon>Ascomycota</taxon>
        <taxon>Pezizomycotina</taxon>
        <taxon>Sordariomycetes</taxon>
        <taxon>Sordariomycetidae</taxon>
        <taxon>Cephalothecales</taxon>
        <taxon>Cephalothecaceae</taxon>
        <taxon>Phialemonium</taxon>
    </lineage>
</organism>
<evidence type="ECO:0000256" key="6">
    <source>
        <dbReference type="ARBA" id="ARBA00023136"/>
    </source>
</evidence>